<dbReference type="EMBL" id="JAWRVG010000059">
    <property type="protein sequence ID" value="KAK4062682.1"/>
    <property type="molecule type" value="Genomic_DNA"/>
</dbReference>
<organism evidence="8 9">
    <name type="scientific">Trichoderma aggressivum f. europaeum</name>
    <dbReference type="NCBI Taxonomy" id="173218"/>
    <lineage>
        <taxon>Eukaryota</taxon>
        <taxon>Fungi</taxon>
        <taxon>Dikarya</taxon>
        <taxon>Ascomycota</taxon>
        <taxon>Pezizomycotina</taxon>
        <taxon>Sordariomycetes</taxon>
        <taxon>Hypocreomycetidae</taxon>
        <taxon>Hypocreales</taxon>
        <taxon>Hypocreaceae</taxon>
        <taxon>Trichoderma</taxon>
    </lineage>
</organism>
<evidence type="ECO:0000256" key="6">
    <source>
        <dbReference type="ARBA" id="ARBA00023180"/>
    </source>
</evidence>
<dbReference type="Pfam" id="PF01822">
    <property type="entry name" value="WSC"/>
    <property type="match status" value="1"/>
</dbReference>
<dbReference type="GO" id="GO:0005886">
    <property type="term" value="C:plasma membrane"/>
    <property type="evidence" value="ECO:0007669"/>
    <property type="project" value="TreeGrafter"/>
</dbReference>
<evidence type="ECO:0000256" key="2">
    <source>
        <dbReference type="ARBA" id="ARBA00022692"/>
    </source>
</evidence>
<evidence type="ECO:0000256" key="4">
    <source>
        <dbReference type="ARBA" id="ARBA00022989"/>
    </source>
</evidence>
<comment type="caution">
    <text evidence="8">The sequence shown here is derived from an EMBL/GenBank/DDBJ whole genome shotgun (WGS) entry which is preliminary data.</text>
</comment>
<proteinExistence type="predicted"/>
<protein>
    <recommendedName>
        <fullName evidence="7">WSC domain-containing protein</fullName>
    </recommendedName>
</protein>
<dbReference type="Proteomes" id="UP001273209">
    <property type="component" value="Unassembled WGS sequence"/>
</dbReference>
<dbReference type="RefSeq" id="XP_062751257.1">
    <property type="nucleotide sequence ID" value="XM_062904798.1"/>
</dbReference>
<keyword evidence="2" id="KW-0812">Transmembrane</keyword>
<keyword evidence="9" id="KW-1185">Reference proteome</keyword>
<keyword evidence="6" id="KW-0325">Glycoprotein</keyword>
<dbReference type="PROSITE" id="PS51212">
    <property type="entry name" value="WSC"/>
    <property type="match status" value="1"/>
</dbReference>
<gene>
    <name evidence="8" type="ORF">Triagg1_9800</name>
</gene>
<evidence type="ECO:0000259" key="7">
    <source>
        <dbReference type="PROSITE" id="PS51212"/>
    </source>
</evidence>
<dbReference type="InterPro" id="IPR051836">
    <property type="entry name" value="Kremen_rcpt"/>
</dbReference>
<name>A0AAE1I663_9HYPO</name>
<comment type="subcellular location">
    <subcellularLocation>
        <location evidence="1">Membrane</location>
        <topology evidence="1">Single-pass membrane protein</topology>
    </subcellularLocation>
</comment>
<dbReference type="AlphaFoldDB" id="A0AAE1I663"/>
<dbReference type="InterPro" id="IPR002889">
    <property type="entry name" value="WSC_carb-bd"/>
</dbReference>
<accession>A0AAE1I663</accession>
<keyword evidence="5" id="KW-0472">Membrane</keyword>
<dbReference type="SMART" id="SM00321">
    <property type="entry name" value="WSC"/>
    <property type="match status" value="1"/>
</dbReference>
<evidence type="ECO:0000256" key="1">
    <source>
        <dbReference type="ARBA" id="ARBA00004167"/>
    </source>
</evidence>
<sequence length="208" mass="22287">MNPTTTKNYLDWYNNVDGKTCQETRALFKISPEEFAKWNPSVGVDCHINSAPISTTTTSTLGPSPTAWDDLGCYADRPNRPILEKLVSKKGGDAALTIPKCQNACYRLNFIFAGVKAGNECWCSSHVVGEWTPNASDCNMACTGDETQICGSKDCLGVFEASQSDIVRGPNSSSSTSIPGTSTTITEMGKVAQTSQASSGAMRNFALF</sequence>
<reference evidence="8" key="1">
    <citation type="submission" date="2023-11" db="EMBL/GenBank/DDBJ databases">
        <title>The genome sequences of three competitors of mushroom-forming fungi.</title>
        <authorList>
            <person name="Beijen E."/>
            <person name="Ohm R.A."/>
        </authorList>
    </citation>
    <scope>NUCLEOTIDE SEQUENCE</scope>
    <source>
        <strain evidence="8">CBS 100526</strain>
    </source>
</reference>
<evidence type="ECO:0000313" key="8">
    <source>
        <dbReference type="EMBL" id="KAK4062682.1"/>
    </source>
</evidence>
<evidence type="ECO:0000256" key="3">
    <source>
        <dbReference type="ARBA" id="ARBA00022729"/>
    </source>
</evidence>
<dbReference type="GeneID" id="87924703"/>
<keyword evidence="3" id="KW-0732">Signal</keyword>
<keyword evidence="4" id="KW-1133">Transmembrane helix</keyword>
<evidence type="ECO:0000256" key="5">
    <source>
        <dbReference type="ARBA" id="ARBA00023136"/>
    </source>
</evidence>
<dbReference type="PANTHER" id="PTHR24269:SF16">
    <property type="entry name" value="PROTEIN SLG1"/>
    <property type="match status" value="1"/>
</dbReference>
<feature type="domain" description="WSC" evidence="7">
    <location>
        <begin position="67"/>
        <end position="162"/>
    </location>
</feature>
<dbReference type="PANTHER" id="PTHR24269">
    <property type="entry name" value="KREMEN PROTEIN"/>
    <property type="match status" value="1"/>
</dbReference>
<evidence type="ECO:0000313" key="9">
    <source>
        <dbReference type="Proteomes" id="UP001273209"/>
    </source>
</evidence>